<accession>A0AAJ6BKF1</accession>
<name>A0AAJ6BKF1_9CAUL</name>
<dbReference type="Gene3D" id="2.40.170.20">
    <property type="entry name" value="TonB-dependent receptor, beta-barrel domain"/>
    <property type="match status" value="1"/>
</dbReference>
<organism evidence="14 15">
    <name type="scientific">Candidatus Brevundimonas colombiensis</name>
    <dbReference type="NCBI Taxonomy" id="3121376"/>
    <lineage>
        <taxon>Bacteria</taxon>
        <taxon>Pseudomonadati</taxon>
        <taxon>Pseudomonadota</taxon>
        <taxon>Alphaproteobacteria</taxon>
        <taxon>Caulobacterales</taxon>
        <taxon>Caulobacteraceae</taxon>
        <taxon>Brevundimonas</taxon>
    </lineage>
</organism>
<dbReference type="Proteomes" id="UP001213664">
    <property type="component" value="Chromosome"/>
</dbReference>
<keyword evidence="2 8" id="KW-0813">Transport</keyword>
<dbReference type="Pfam" id="PF07715">
    <property type="entry name" value="Plug"/>
    <property type="match status" value="1"/>
</dbReference>
<dbReference type="GO" id="GO:0009279">
    <property type="term" value="C:cell outer membrane"/>
    <property type="evidence" value="ECO:0007669"/>
    <property type="project" value="UniProtKB-SubCell"/>
</dbReference>
<feature type="domain" description="TonB-dependent receptor plug" evidence="13">
    <location>
        <begin position="56"/>
        <end position="175"/>
    </location>
</feature>
<feature type="signal peptide" evidence="11">
    <location>
        <begin position="1"/>
        <end position="30"/>
    </location>
</feature>
<evidence type="ECO:0000259" key="12">
    <source>
        <dbReference type="Pfam" id="PF00593"/>
    </source>
</evidence>
<dbReference type="InterPro" id="IPR000531">
    <property type="entry name" value="Beta-barrel_TonB"/>
</dbReference>
<dbReference type="InterPro" id="IPR012910">
    <property type="entry name" value="Plug_dom"/>
</dbReference>
<evidence type="ECO:0000256" key="4">
    <source>
        <dbReference type="ARBA" id="ARBA00022692"/>
    </source>
</evidence>
<evidence type="ECO:0000256" key="3">
    <source>
        <dbReference type="ARBA" id="ARBA00022452"/>
    </source>
</evidence>
<protein>
    <submittedName>
        <fullName evidence="14">TonB-dependent receptor</fullName>
    </submittedName>
</protein>
<gene>
    <name evidence="14" type="ORF">P0Y50_10245</name>
</gene>
<feature type="domain" description="TonB-dependent receptor-like beta-barrel" evidence="12">
    <location>
        <begin position="288"/>
        <end position="775"/>
    </location>
</feature>
<evidence type="ECO:0000256" key="8">
    <source>
        <dbReference type="PROSITE-ProRule" id="PRU01360"/>
    </source>
</evidence>
<dbReference type="SUPFAM" id="SSF56935">
    <property type="entry name" value="Porins"/>
    <property type="match status" value="1"/>
</dbReference>
<keyword evidence="7 8" id="KW-0998">Cell outer membrane</keyword>
<feature type="region of interest" description="Disordered" evidence="10">
    <location>
        <begin position="246"/>
        <end position="265"/>
    </location>
</feature>
<keyword evidence="4 8" id="KW-0812">Transmembrane</keyword>
<dbReference type="InterPro" id="IPR036942">
    <property type="entry name" value="Beta-barrel_TonB_sf"/>
</dbReference>
<evidence type="ECO:0000313" key="15">
    <source>
        <dbReference type="Proteomes" id="UP001213664"/>
    </source>
</evidence>
<evidence type="ECO:0000256" key="10">
    <source>
        <dbReference type="SAM" id="MobiDB-lite"/>
    </source>
</evidence>
<dbReference type="AlphaFoldDB" id="A0AAJ6BKF1"/>
<dbReference type="InterPro" id="IPR037066">
    <property type="entry name" value="Plug_dom_sf"/>
</dbReference>
<evidence type="ECO:0000256" key="6">
    <source>
        <dbReference type="ARBA" id="ARBA00023136"/>
    </source>
</evidence>
<dbReference type="InterPro" id="IPR039426">
    <property type="entry name" value="TonB-dep_rcpt-like"/>
</dbReference>
<evidence type="ECO:0000259" key="13">
    <source>
        <dbReference type="Pfam" id="PF07715"/>
    </source>
</evidence>
<sequence>MRQSFIRPAGSALLITASAFALITASPALAQQQPQADNVDDIVVTGTRVVGRSRLDSVAPVDVVTAETLQQRGSTELATQLAASVPALNFPRPSATDGTDSIRPATLRGQGPDQTLVLVNGVRRHATALVNTNGSVGRGSAAVDLNAIPSTAVERIEVLRDGAAAQYGSDAIAGVLNLRLRQASSGGGASVTYGGYLTDFTGFYGGGKDISDGEALTVAGWQGFGLGSDGFLTASVEYRDRARTNRSDIDPRFSPAEVRGGQGDPESEDLAIYLNAGKPLGAGWEAYGWVGYQTRDASAAAFYRTPTDNAQNPAYASGRVYPNGYLPYVLTDTTDWTATAGVKGQAGGFDIDVNLGYGKNEIDFSADNTLNPSLGPTSPTKFYAGSLAYDQLVFGIDASRGYDVGLYGPLNVAFGLEARRESYQIGAGEPGSYQRGTFLNIGGTDLTWGSRGFTGFTPANEVDKDRNNVGVYVDLEGELFENFTASAAVRYEDYSDFGDNVSGKIAARYDFTPSFAIRGAVSTGFRAPSLQQQYFTQTAILYIDNVPYETGTFPSVSPVGVALGGTPLEAETSTNYSLGLVYRKGAFELTADAYRIDIEDRIILSETLTGSATAAAGTNARAIFDLLQPYGATAARFFINGVDTETTGLDVVARYRVLSDVGSLDFTLAANVNDFDVTKTPQTRSGILPTPVSLFARQATLRFEEGTPPWKTAFQTDWTRGKLGGTFRATGYGDVLAPGATEATDLQLGVGLVVDVEARYALNDRLTFAVGADNVLDEYPREILRANNTSGAFPFSNFSPYGFNGRFVYGRIALKW</sequence>
<dbReference type="PROSITE" id="PS52016">
    <property type="entry name" value="TONB_DEPENDENT_REC_3"/>
    <property type="match status" value="1"/>
</dbReference>
<evidence type="ECO:0000256" key="1">
    <source>
        <dbReference type="ARBA" id="ARBA00004571"/>
    </source>
</evidence>
<dbReference type="Pfam" id="PF00593">
    <property type="entry name" value="TonB_dep_Rec_b-barrel"/>
    <property type="match status" value="1"/>
</dbReference>
<comment type="similarity">
    <text evidence="8 9">Belongs to the TonB-dependent receptor family.</text>
</comment>
<keyword evidence="5 9" id="KW-0798">TonB box</keyword>
<evidence type="ECO:0000256" key="5">
    <source>
        <dbReference type="ARBA" id="ARBA00023077"/>
    </source>
</evidence>
<proteinExistence type="inferred from homology"/>
<reference evidence="14" key="1">
    <citation type="submission" date="2023-03" db="EMBL/GenBank/DDBJ databases">
        <title>Andean soil-derived lignocellulolytic bacterial consortium as a source of novel taxa and putative plastic-active enzymes.</title>
        <authorList>
            <person name="Diaz-Garcia L."/>
            <person name="Chuvochina M."/>
            <person name="Feuerriegel G."/>
            <person name="Bunk B."/>
            <person name="Sproer C."/>
            <person name="Streit W.R."/>
            <person name="Rodriguez L.M."/>
            <person name="Overmann J."/>
            <person name="Jimenez D.J."/>
        </authorList>
    </citation>
    <scope>NUCLEOTIDE SEQUENCE</scope>
    <source>
        <strain evidence="14">MAG 833</strain>
    </source>
</reference>
<comment type="subcellular location">
    <subcellularLocation>
        <location evidence="1 8">Cell outer membrane</location>
        <topology evidence="1 8">Multi-pass membrane protein</topology>
    </subcellularLocation>
</comment>
<evidence type="ECO:0000256" key="11">
    <source>
        <dbReference type="SAM" id="SignalP"/>
    </source>
</evidence>
<dbReference type="PANTHER" id="PTHR47234:SF3">
    <property type="entry name" value="SECRETIN_TONB SHORT N-TERMINAL DOMAIN-CONTAINING PROTEIN"/>
    <property type="match status" value="1"/>
</dbReference>
<feature type="chain" id="PRO_5042503263" evidence="11">
    <location>
        <begin position="31"/>
        <end position="816"/>
    </location>
</feature>
<dbReference type="CDD" id="cd01347">
    <property type="entry name" value="ligand_gated_channel"/>
    <property type="match status" value="1"/>
</dbReference>
<dbReference type="EMBL" id="CP119326">
    <property type="protein sequence ID" value="WEK38929.1"/>
    <property type="molecule type" value="Genomic_DNA"/>
</dbReference>
<dbReference type="Gene3D" id="2.170.130.10">
    <property type="entry name" value="TonB-dependent receptor, plug domain"/>
    <property type="match status" value="1"/>
</dbReference>
<keyword evidence="14" id="KW-0675">Receptor</keyword>
<keyword evidence="11" id="KW-0732">Signal</keyword>
<evidence type="ECO:0000256" key="9">
    <source>
        <dbReference type="RuleBase" id="RU003357"/>
    </source>
</evidence>
<keyword evidence="6 8" id="KW-0472">Membrane</keyword>
<keyword evidence="3 8" id="KW-1134">Transmembrane beta strand</keyword>
<evidence type="ECO:0000256" key="7">
    <source>
        <dbReference type="ARBA" id="ARBA00023237"/>
    </source>
</evidence>
<dbReference type="PANTHER" id="PTHR47234">
    <property type="match status" value="1"/>
</dbReference>
<evidence type="ECO:0000256" key="2">
    <source>
        <dbReference type="ARBA" id="ARBA00022448"/>
    </source>
</evidence>
<evidence type="ECO:0000313" key="14">
    <source>
        <dbReference type="EMBL" id="WEK38929.1"/>
    </source>
</evidence>